<reference evidence="2" key="1">
    <citation type="journal article" date="2023" name="Hortic. Res.">
        <title>A chromosome-level phased genome enabling allele-level studies in sweet orange: a case study on citrus Huanglongbing tolerance.</title>
        <authorList>
            <person name="Wu B."/>
            <person name="Yu Q."/>
            <person name="Deng Z."/>
            <person name="Duan Y."/>
            <person name="Luo F."/>
            <person name="Gmitter F. Jr."/>
        </authorList>
    </citation>
    <scope>NUCLEOTIDE SEQUENCE [LARGE SCALE GENOMIC DNA]</scope>
    <source>
        <strain evidence="2">cv. Valencia</strain>
    </source>
</reference>
<accession>A0ACB8JAA3</accession>
<keyword evidence="2" id="KW-1185">Reference proteome</keyword>
<organism evidence="1 2">
    <name type="scientific">Citrus sinensis</name>
    <name type="common">Sweet orange</name>
    <name type="synonym">Citrus aurantium var. sinensis</name>
    <dbReference type="NCBI Taxonomy" id="2711"/>
    <lineage>
        <taxon>Eukaryota</taxon>
        <taxon>Viridiplantae</taxon>
        <taxon>Streptophyta</taxon>
        <taxon>Embryophyta</taxon>
        <taxon>Tracheophyta</taxon>
        <taxon>Spermatophyta</taxon>
        <taxon>Magnoliopsida</taxon>
        <taxon>eudicotyledons</taxon>
        <taxon>Gunneridae</taxon>
        <taxon>Pentapetalae</taxon>
        <taxon>rosids</taxon>
        <taxon>malvids</taxon>
        <taxon>Sapindales</taxon>
        <taxon>Rutaceae</taxon>
        <taxon>Aurantioideae</taxon>
        <taxon>Citrus</taxon>
    </lineage>
</organism>
<comment type="caution">
    <text evidence="1">The sequence shown here is derived from an EMBL/GenBank/DDBJ whole genome shotgun (WGS) entry which is preliminary data.</text>
</comment>
<proteinExistence type="predicted"/>
<name>A0ACB8JAA3_CITSI</name>
<dbReference type="Proteomes" id="UP000829398">
    <property type="component" value="Chromosome 7"/>
</dbReference>
<gene>
    <name evidence="1" type="ORF">KPL71_020643</name>
</gene>
<evidence type="ECO:0000313" key="1">
    <source>
        <dbReference type="EMBL" id="KAH9714390.1"/>
    </source>
</evidence>
<dbReference type="EMBL" id="CM039176">
    <property type="protein sequence ID" value="KAH9714390.1"/>
    <property type="molecule type" value="Genomic_DNA"/>
</dbReference>
<sequence length="842" mass="94859">MNSKGSKYAQLSFLWLMLLLGSSDSTLTDKLVQGQLLKDGMLLVSAFGNFKLGFFSPASSTTTERYLGIWHDTAPDTLGWYFRPFLPRYQTDEPIWIANRNTPILDQSGVLTIDSIDGNLKILHNGGNPIAVSSVEGASNNTSATLLQSGNLVLREMDTDGTIKRVLWQSFDYPTDTLLPGMKLGINLQTGHQWFLQSWLDYSSPAQGSFTLGIEPNATNQLIIRWRRETIYWTSGLLLNGNFNFSRSWNLSFSYTSNEQEKYFEYSLNEGVTSSVFLRIDPEGALSDSRGSFASCTYGGCWNQLPRPICRKGTGPENFQSKVGLISEHGFKFKESDNMSSTDCRANCFYNCSCIAFATGTSEYTDKQAYCEIWSEGTEFTEIASNNSREIFILAIKEEKRKPKLIGAIIGALMVPLLCSMCYLIRRKYKAQEEKWWRSLTIAIGVVLGIPLLCYLCYVTWRKLKAKVENKMNQMKLLRELGDNVSLLPTYGKRKSPEKDQSISHELKIFDFQTIAAAANNFSTTNKLGEGGFGPVYKGKLADEQEVAIKRLSRSSGQGIVEFKNEVRLIAKLQHTNLVRLLGCSLHGEERLLVYEFMPNKSLDFFLFNSGRKNVLNWEKRFIIIEGISQGLLYLHKYSRLRVIHRDLKASNILLDDKMNPKISDFGMARIFEVNESEANTKRIVGTYGYMSPEYAMSGIVSIKTDVFSFGVLVLEIVSGQKNHTRHHPDRPLNLIGYAWQLLSDGKGLELIDPSLEQPCSANEVMRCIHVGLLCVQDQAMDRPTMPEVVCMLQNETMPLPPPKQPAFFINANADDQVPEVPDNEVAKFSTNDVTMTTMEAR</sequence>
<evidence type="ECO:0000313" key="2">
    <source>
        <dbReference type="Proteomes" id="UP000829398"/>
    </source>
</evidence>
<protein>
    <submittedName>
        <fullName evidence="1">Receptor-like serine/threonine-protein kinase</fullName>
    </submittedName>
</protein>